<dbReference type="FunFam" id="3.30.160.60:FF:000072">
    <property type="entry name" value="zinc finger protein 143 isoform X1"/>
    <property type="match status" value="1"/>
</dbReference>
<evidence type="ECO:0000256" key="1">
    <source>
        <dbReference type="ARBA" id="ARBA00003767"/>
    </source>
</evidence>
<evidence type="ECO:0000313" key="15">
    <source>
        <dbReference type="EMBL" id="KAG8201510.1"/>
    </source>
</evidence>
<evidence type="ECO:0000256" key="7">
    <source>
        <dbReference type="ARBA" id="ARBA00022833"/>
    </source>
</evidence>
<organism evidence="15 16">
    <name type="scientific">Oedothorax gibbosus</name>
    <dbReference type="NCBI Taxonomy" id="931172"/>
    <lineage>
        <taxon>Eukaryota</taxon>
        <taxon>Metazoa</taxon>
        <taxon>Ecdysozoa</taxon>
        <taxon>Arthropoda</taxon>
        <taxon>Chelicerata</taxon>
        <taxon>Arachnida</taxon>
        <taxon>Araneae</taxon>
        <taxon>Araneomorphae</taxon>
        <taxon>Entelegynae</taxon>
        <taxon>Araneoidea</taxon>
        <taxon>Linyphiidae</taxon>
        <taxon>Erigoninae</taxon>
        <taxon>Oedothorax</taxon>
    </lineage>
</organism>
<feature type="domain" description="C2H2-type" evidence="14">
    <location>
        <begin position="987"/>
        <end position="1014"/>
    </location>
</feature>
<evidence type="ECO:0000256" key="6">
    <source>
        <dbReference type="ARBA" id="ARBA00022771"/>
    </source>
</evidence>
<accession>A0AAV6VXX2</accession>
<evidence type="ECO:0000256" key="12">
    <source>
        <dbReference type="PROSITE-ProRule" id="PRU00042"/>
    </source>
</evidence>
<comment type="similarity">
    <text evidence="3">Belongs to the krueppel C2H2-type zinc-finger protein family.</text>
</comment>
<feature type="domain" description="C2H2-type" evidence="14">
    <location>
        <begin position="1181"/>
        <end position="1208"/>
    </location>
</feature>
<feature type="domain" description="C2H2-type" evidence="14">
    <location>
        <begin position="322"/>
        <end position="349"/>
    </location>
</feature>
<dbReference type="EMBL" id="JAFNEN010000004">
    <property type="protein sequence ID" value="KAG8201510.1"/>
    <property type="molecule type" value="Genomic_DNA"/>
</dbReference>
<feature type="domain" description="C2H2-type" evidence="14">
    <location>
        <begin position="700"/>
        <end position="727"/>
    </location>
</feature>
<evidence type="ECO:0000313" key="16">
    <source>
        <dbReference type="Proteomes" id="UP000827092"/>
    </source>
</evidence>
<dbReference type="PANTHER" id="PTHR24376">
    <property type="entry name" value="ZINC FINGER PROTEIN"/>
    <property type="match status" value="1"/>
</dbReference>
<sequence>MEIITENNSTKENPKSPSSETNPHESASTSKIEVLPSENATSVVSESSAPQYFNLPILQDGCVDPQQSYILATSADGNTILVEASQLTLLADQSSLPFDGSNIFQLASQTVLDSSSLIFSKDAEDVSEEPVNVIENNIIEKGMGFLQDQDEILPPDRKGHHKCNTCGSEFSSEKQLMRHYWRTHAEDKPNKCSQCEASFNKKSNLLLHEATHCTSDPTCPICQRKFQRLAGLKSHMLFHKTEESLVCSECGEEFSTQHKLDKHIQEHLAELIEDENFICKTCNKGFRKLSHLKEHQKIHYKLKTSLHRRQYKRNVDRSTFPHKCYFCGKQFQKPSQLIRHNRIHTGERPYKCDMCERAFNQKGALIIHKAKHTGERPYECDFCSAAFAQKGNLRNHIRRVHDLLTQESLSGVHKCELCTCVFKKIGSLNAHMSKAHATSPLSFMEIAKGESSSDVTNALSQIMELSKTSAPDEQKENIKKIAVETNVSADILQQALENSGLASNGQDDPSRPYVMTVADSATGAMRRHIMRDVGGVKWYQCVYCTKEFKKPSDLVRHIRIHTHEKPYKCDQCYRAFAVKSTLSAHIRTHTGAKDYSCEHCKKWFSTSGSLKVHLLLHTGARPFACTICEKTFRTSGHRNTHQASHTREKAMRKARKPTKPTNVDEIVANIALQEPILITDEGLVQPVSKPVYSAQSDRPYRCDICQKAFKKSSHLKQHIRSHTGEKPYNCPQCERNFVSNGVLKAHMRTHTGTKTFQCQLCTAAFTTNGSLKRHMCIHSSDRPYMCPYCQKTFKTSMNCKKHMNTHRYELALGMGGVAVTVVQGQNHEDSVKEVLSSNSKVPNGRSDTRIIPSSEEQPILTLGESFHSDPGTNSDEVYSQMPQPLHAEVFNTQTGLVENVEVITQAQDNDQNSNNLFLSISNVTGNNLSLQPEAASEEFTISNSEIEVTNIENTLHQETAEETVEIQTTPVKSKVVKKHVKLLKKPFQCEQCQKVFKKSSHLKQHIFTHTSEKRFRCTTCNAMFSHAHVLQDHIKAKHEHRKDFKCIICNSAFAAKSSLVRHLALHDDSQPFHCAYCVSKYATKELYRQHLKENHPNVLGEEVNLEDENGESTIQMPEETGESINLNNVDEVLLQSVAEKEQEAREYLPKHPHLCPQCSKSFKKPSDLIRHMRIHTGEKPYKCDECGKAFTVKSTLDSHQKTHSGEKNFSCHVCLSRFATKGSLKVHMRLHTGSRPFKCPHCDLHFRTSGHRKSHVSSHFKQSSGRKRKISRLSDNQLFADIGNTHPHTNTSFPVVSVADEAGNVTLSSSGLQIQNGHQPTIQLQTSNIVSPNIQLVDGSVMGKTFQIDAAVWQQLQQHLNFNITIDPNLAQPVNNKTSADANQTQILNVDGTSTIPGTFTINPNMIIHQVGFTLNPQQHNEVHQSENVTLIIPDNISKSGNGEDYQTSELFDSQVLTLETNALGEAEIITSHKNTGKDICIGNSNVATFAEVNSSVKEAANECASKCDVCDKVFKTSAQLKRHLKTHKEKPKDIYHCQTCNKDFKKNNQFQKHLQTHK</sequence>
<gene>
    <name evidence="15" type="ORF">JTE90_011186</name>
</gene>
<dbReference type="GO" id="GO:0005694">
    <property type="term" value="C:chromosome"/>
    <property type="evidence" value="ECO:0007669"/>
    <property type="project" value="UniProtKB-ARBA"/>
</dbReference>
<dbReference type="InterPro" id="IPR013087">
    <property type="entry name" value="Znf_C2H2_type"/>
</dbReference>
<dbReference type="Pfam" id="PF13912">
    <property type="entry name" value="zf-C2H2_6"/>
    <property type="match status" value="1"/>
</dbReference>
<dbReference type="Pfam" id="PF00096">
    <property type="entry name" value="zf-C2H2"/>
    <property type="match status" value="12"/>
</dbReference>
<feature type="region of interest" description="Disordered" evidence="13">
    <location>
        <begin position="1"/>
        <end position="43"/>
    </location>
</feature>
<keyword evidence="6 12" id="KW-0863">Zinc-finger</keyword>
<comment type="caution">
    <text evidence="15">The sequence shown here is derived from an EMBL/GenBank/DDBJ whole genome shotgun (WGS) entry which is preliminary data.</text>
</comment>
<dbReference type="FunFam" id="3.30.160.60:FF:000226">
    <property type="entry name" value="Zinc finger protein 236 variant"/>
    <property type="match status" value="1"/>
</dbReference>
<protein>
    <recommendedName>
        <fullName evidence="14">C2H2-type domain-containing protein</fullName>
    </recommendedName>
</protein>
<keyword evidence="10" id="KW-0804">Transcription</keyword>
<feature type="domain" description="C2H2-type" evidence="14">
    <location>
        <begin position="378"/>
        <end position="401"/>
    </location>
</feature>
<feature type="domain" description="C2H2-type" evidence="14">
    <location>
        <begin position="595"/>
        <end position="622"/>
    </location>
</feature>
<dbReference type="GO" id="GO:0005634">
    <property type="term" value="C:nucleus"/>
    <property type="evidence" value="ECO:0007669"/>
    <property type="project" value="UniProtKB-SubCell"/>
</dbReference>
<evidence type="ECO:0000256" key="11">
    <source>
        <dbReference type="ARBA" id="ARBA00023242"/>
    </source>
</evidence>
<feature type="domain" description="C2H2-type" evidence="14">
    <location>
        <begin position="1044"/>
        <end position="1071"/>
    </location>
</feature>
<dbReference type="GO" id="GO:0001228">
    <property type="term" value="F:DNA-binding transcription activator activity, RNA polymerase II-specific"/>
    <property type="evidence" value="ECO:0007669"/>
    <property type="project" value="TreeGrafter"/>
</dbReference>
<dbReference type="Proteomes" id="UP000827092">
    <property type="component" value="Unassembled WGS sequence"/>
</dbReference>
<dbReference type="FunFam" id="3.30.160.60:FF:000630">
    <property type="entry name" value="Zinc finger protein 180"/>
    <property type="match status" value="1"/>
</dbReference>
<dbReference type="FunFam" id="3.30.160.60:FF:000264">
    <property type="entry name" value="Zinc finger protein 236"/>
    <property type="match status" value="2"/>
</dbReference>
<evidence type="ECO:0000256" key="2">
    <source>
        <dbReference type="ARBA" id="ARBA00004123"/>
    </source>
</evidence>
<dbReference type="FunFam" id="3.30.160.60:FF:000376">
    <property type="entry name" value="Zinc finger protein 236"/>
    <property type="match status" value="1"/>
</dbReference>
<dbReference type="Pfam" id="PF13465">
    <property type="entry name" value="zf-H2C2_2"/>
    <property type="match status" value="1"/>
</dbReference>
<dbReference type="PROSITE" id="PS00028">
    <property type="entry name" value="ZINC_FINGER_C2H2_1"/>
    <property type="match status" value="27"/>
</dbReference>
<feature type="region of interest" description="Disordered" evidence="13">
    <location>
        <begin position="636"/>
        <end position="659"/>
    </location>
</feature>
<feature type="compositionally biased region" description="Polar residues" evidence="13">
    <location>
        <begin position="1"/>
        <end position="31"/>
    </location>
</feature>
<feature type="domain" description="C2H2-type" evidence="14">
    <location>
        <begin position="217"/>
        <end position="244"/>
    </location>
</feature>
<feature type="domain" description="C2H2-type" evidence="14">
    <location>
        <begin position="350"/>
        <end position="377"/>
    </location>
</feature>
<keyword evidence="8" id="KW-0805">Transcription regulation</keyword>
<feature type="domain" description="C2H2-type" evidence="14">
    <location>
        <begin position="784"/>
        <end position="811"/>
    </location>
</feature>
<comment type="function">
    <text evidence="1">May be involved in transcriptional regulation.</text>
</comment>
<feature type="domain" description="C2H2-type" evidence="14">
    <location>
        <begin position="190"/>
        <end position="217"/>
    </location>
</feature>
<evidence type="ECO:0000256" key="8">
    <source>
        <dbReference type="ARBA" id="ARBA00023015"/>
    </source>
</evidence>
<dbReference type="SUPFAM" id="SSF57667">
    <property type="entry name" value="beta-beta-alpha zinc fingers"/>
    <property type="match status" value="14"/>
</dbReference>
<keyword evidence="11" id="KW-0539">Nucleus</keyword>
<keyword evidence="5" id="KW-0677">Repeat</keyword>
<feature type="domain" description="C2H2-type" evidence="14">
    <location>
        <begin position="728"/>
        <end position="755"/>
    </location>
</feature>
<evidence type="ECO:0000259" key="14">
    <source>
        <dbReference type="PROSITE" id="PS50157"/>
    </source>
</evidence>
<dbReference type="GO" id="GO:0000978">
    <property type="term" value="F:RNA polymerase II cis-regulatory region sequence-specific DNA binding"/>
    <property type="evidence" value="ECO:0007669"/>
    <property type="project" value="TreeGrafter"/>
</dbReference>
<dbReference type="FunFam" id="3.30.160.60:FF:000301">
    <property type="entry name" value="Zinc finger protein 236"/>
    <property type="match status" value="2"/>
</dbReference>
<feature type="domain" description="C2H2-type" evidence="14">
    <location>
        <begin position="539"/>
        <end position="566"/>
    </location>
</feature>
<feature type="domain" description="C2H2-type" evidence="14">
    <location>
        <begin position="1506"/>
        <end position="1533"/>
    </location>
</feature>
<feature type="domain" description="C2H2-type" evidence="14">
    <location>
        <begin position="277"/>
        <end position="304"/>
    </location>
</feature>
<name>A0AAV6VXX2_9ARAC</name>
<comment type="subcellular location">
    <subcellularLocation>
        <location evidence="2">Nucleus</location>
    </subcellularLocation>
</comment>
<dbReference type="PANTHER" id="PTHR24376:SF216">
    <property type="entry name" value="ZINC FINGER PROTEIN 420-LIKE"/>
    <property type="match status" value="1"/>
</dbReference>
<feature type="domain" description="C2H2-type" evidence="14">
    <location>
        <begin position="623"/>
        <end position="650"/>
    </location>
</feature>
<dbReference type="FunFam" id="3.30.160.60:FF:002343">
    <property type="entry name" value="Zinc finger protein 33A"/>
    <property type="match status" value="1"/>
</dbReference>
<feature type="domain" description="C2H2-type" evidence="14">
    <location>
        <begin position="1536"/>
        <end position="1559"/>
    </location>
</feature>
<dbReference type="FunFam" id="3.30.160.60:FF:001239">
    <property type="entry name" value="Zinc finger protein 615"/>
    <property type="match status" value="1"/>
</dbReference>
<dbReference type="InterPro" id="IPR036236">
    <property type="entry name" value="Znf_C2H2_sf"/>
</dbReference>
<dbReference type="FunFam" id="3.30.160.60:FF:000481">
    <property type="entry name" value="zinc finger protein 236"/>
    <property type="match status" value="1"/>
</dbReference>
<keyword evidence="9" id="KW-0238">DNA-binding</keyword>
<reference evidence="15 16" key="1">
    <citation type="journal article" date="2022" name="Nat. Ecol. Evol.">
        <title>A masculinizing supergene underlies an exaggerated male reproductive morph in a spider.</title>
        <authorList>
            <person name="Hendrickx F."/>
            <person name="De Corte Z."/>
            <person name="Sonet G."/>
            <person name="Van Belleghem S.M."/>
            <person name="Kostlbacher S."/>
            <person name="Vangestel C."/>
        </authorList>
    </citation>
    <scope>NUCLEOTIDE SEQUENCE [LARGE SCALE GENOMIC DNA]</scope>
    <source>
        <strain evidence="15">W744_W776</strain>
    </source>
</reference>
<feature type="domain" description="C2H2-type" evidence="14">
    <location>
        <begin position="1153"/>
        <end position="1180"/>
    </location>
</feature>
<feature type="domain" description="C2H2-type" evidence="14">
    <location>
        <begin position="1237"/>
        <end position="1264"/>
    </location>
</feature>
<dbReference type="FunFam" id="3.30.160.60:FF:000385">
    <property type="entry name" value="Zinc finger protein 236 variant"/>
    <property type="match status" value="1"/>
</dbReference>
<evidence type="ECO:0000256" key="13">
    <source>
        <dbReference type="SAM" id="MobiDB-lite"/>
    </source>
</evidence>
<keyword evidence="16" id="KW-1185">Reference proteome</keyword>
<evidence type="ECO:0000256" key="5">
    <source>
        <dbReference type="ARBA" id="ARBA00022737"/>
    </source>
</evidence>
<dbReference type="Gene3D" id="3.30.160.60">
    <property type="entry name" value="Classic Zinc Finger"/>
    <property type="match status" value="21"/>
</dbReference>
<dbReference type="FunFam" id="3.30.160.60:FF:000733">
    <property type="entry name" value="Zinc finger protein 236 variant"/>
    <property type="match status" value="1"/>
</dbReference>
<feature type="domain" description="C2H2-type" evidence="14">
    <location>
        <begin position="161"/>
        <end position="189"/>
    </location>
</feature>
<dbReference type="GO" id="GO:0008270">
    <property type="term" value="F:zinc ion binding"/>
    <property type="evidence" value="ECO:0007669"/>
    <property type="project" value="UniProtKB-KW"/>
</dbReference>
<dbReference type="PROSITE" id="PS50157">
    <property type="entry name" value="ZINC_FINGER_C2H2_2"/>
    <property type="match status" value="25"/>
</dbReference>
<feature type="domain" description="C2H2-type" evidence="14">
    <location>
        <begin position="245"/>
        <end position="272"/>
    </location>
</feature>
<dbReference type="FunFam" id="3.30.160.60:FF:001732">
    <property type="entry name" value="Zgc:162936"/>
    <property type="match status" value="1"/>
</dbReference>
<evidence type="ECO:0000256" key="4">
    <source>
        <dbReference type="ARBA" id="ARBA00022723"/>
    </source>
</evidence>
<evidence type="ECO:0000256" key="10">
    <source>
        <dbReference type="ARBA" id="ARBA00023163"/>
    </source>
</evidence>
<feature type="domain" description="C2H2-type" evidence="14">
    <location>
        <begin position="1015"/>
        <end position="1043"/>
    </location>
</feature>
<dbReference type="FunFam" id="3.30.160.60:FF:001818">
    <property type="entry name" value="GDNF-inducible zinc finger protein 1 isoform X1"/>
    <property type="match status" value="1"/>
</dbReference>
<feature type="domain" description="C2H2-type" evidence="14">
    <location>
        <begin position="567"/>
        <end position="594"/>
    </location>
</feature>
<keyword evidence="4" id="KW-0479">Metal-binding</keyword>
<feature type="domain" description="C2H2-type" evidence="14">
    <location>
        <begin position="756"/>
        <end position="783"/>
    </location>
</feature>
<evidence type="ECO:0000256" key="9">
    <source>
        <dbReference type="ARBA" id="ARBA00023125"/>
    </source>
</evidence>
<proteinExistence type="inferred from homology"/>
<evidence type="ECO:0000256" key="3">
    <source>
        <dbReference type="ARBA" id="ARBA00006991"/>
    </source>
</evidence>
<dbReference type="SMART" id="SM00355">
    <property type="entry name" value="ZnF_C2H2"/>
    <property type="match status" value="27"/>
</dbReference>
<keyword evidence="7" id="KW-0862">Zinc</keyword>
<feature type="domain" description="C2H2-type" evidence="14">
    <location>
        <begin position="1209"/>
        <end position="1236"/>
    </location>
</feature>
<dbReference type="Pfam" id="PF12874">
    <property type="entry name" value="zf-met"/>
    <property type="match status" value="1"/>
</dbReference>